<gene>
    <name evidence="2" type="ORF">GCM10011430_10360</name>
</gene>
<evidence type="ECO:0000259" key="1">
    <source>
        <dbReference type="Pfam" id="PF02627"/>
    </source>
</evidence>
<dbReference type="PANTHER" id="PTHR35446">
    <property type="entry name" value="SI:CH211-175M2.5"/>
    <property type="match status" value="1"/>
</dbReference>
<dbReference type="Proteomes" id="UP000627205">
    <property type="component" value="Unassembled WGS sequence"/>
</dbReference>
<dbReference type="GO" id="GO:0051920">
    <property type="term" value="F:peroxiredoxin activity"/>
    <property type="evidence" value="ECO:0007669"/>
    <property type="project" value="InterPro"/>
</dbReference>
<dbReference type="EMBL" id="BMDP01000001">
    <property type="protein sequence ID" value="GGI53862.1"/>
    <property type="molecule type" value="Genomic_DNA"/>
</dbReference>
<dbReference type="Gene3D" id="1.20.1290.10">
    <property type="entry name" value="AhpD-like"/>
    <property type="match status" value="1"/>
</dbReference>
<dbReference type="AlphaFoldDB" id="A0A8J3AZI0"/>
<reference evidence="2" key="1">
    <citation type="journal article" date="2014" name="Int. J. Syst. Evol. Microbiol.">
        <title>Complete genome sequence of Corynebacterium casei LMG S-19264T (=DSM 44701T), isolated from a smear-ripened cheese.</title>
        <authorList>
            <consortium name="US DOE Joint Genome Institute (JGI-PGF)"/>
            <person name="Walter F."/>
            <person name="Albersmeier A."/>
            <person name="Kalinowski J."/>
            <person name="Ruckert C."/>
        </authorList>
    </citation>
    <scope>NUCLEOTIDE SEQUENCE</scope>
    <source>
        <strain evidence="2">CCM 7664</strain>
    </source>
</reference>
<dbReference type="InterPro" id="IPR004675">
    <property type="entry name" value="AhpD_core"/>
</dbReference>
<dbReference type="NCBIfam" id="TIGR00778">
    <property type="entry name" value="ahpD_dom"/>
    <property type="match status" value="1"/>
</dbReference>
<dbReference type="InterPro" id="IPR029032">
    <property type="entry name" value="AhpD-like"/>
</dbReference>
<protein>
    <submittedName>
        <fullName evidence="2">Alkyl hydroperoxide reductase AhpD</fullName>
    </submittedName>
</protein>
<sequence>MDRINTPAIESATGATAEVYAHIRKSIGSVPNLFVAVGAHGPEALKAVLAAEGALAAGTLDKKDQETIKLLVSVLTGCDYCEAAHTVIGKMVGLPQDVIGKIRRGEPTGDAKRDALIHLVRILVQTSGTIPAAEFDAIKAAGYTDRQLVEISFAISLVIFTNVFNRINDTTVDFPVTPR</sequence>
<name>A0A8J3AZI0_9BURK</name>
<evidence type="ECO:0000313" key="2">
    <source>
        <dbReference type="EMBL" id="GGI53862.1"/>
    </source>
</evidence>
<organism evidence="2 3">
    <name type="scientific">Oxalicibacterium solurbis</name>
    <dbReference type="NCBI Taxonomy" id="69280"/>
    <lineage>
        <taxon>Bacteria</taxon>
        <taxon>Pseudomonadati</taxon>
        <taxon>Pseudomonadota</taxon>
        <taxon>Betaproteobacteria</taxon>
        <taxon>Burkholderiales</taxon>
        <taxon>Oxalobacteraceae</taxon>
        <taxon>Oxalicibacterium</taxon>
    </lineage>
</organism>
<reference evidence="2" key="2">
    <citation type="submission" date="2020-09" db="EMBL/GenBank/DDBJ databases">
        <authorList>
            <person name="Sun Q."/>
            <person name="Sedlacek I."/>
        </authorList>
    </citation>
    <scope>NUCLEOTIDE SEQUENCE</scope>
    <source>
        <strain evidence="2">CCM 7664</strain>
    </source>
</reference>
<dbReference type="InterPro" id="IPR003779">
    <property type="entry name" value="CMD-like"/>
</dbReference>
<comment type="caution">
    <text evidence="2">The sequence shown here is derived from an EMBL/GenBank/DDBJ whole genome shotgun (WGS) entry which is preliminary data.</text>
</comment>
<dbReference type="RefSeq" id="WP_188419876.1">
    <property type="nucleotide sequence ID" value="NZ_BMDP01000001.1"/>
</dbReference>
<keyword evidence="3" id="KW-1185">Reference proteome</keyword>
<accession>A0A8J3AZI0</accession>
<dbReference type="SUPFAM" id="SSF69118">
    <property type="entry name" value="AhpD-like"/>
    <property type="match status" value="1"/>
</dbReference>
<evidence type="ECO:0000313" key="3">
    <source>
        <dbReference type="Proteomes" id="UP000627205"/>
    </source>
</evidence>
<dbReference type="PANTHER" id="PTHR35446:SF3">
    <property type="entry name" value="CMD DOMAIN-CONTAINING PROTEIN"/>
    <property type="match status" value="1"/>
</dbReference>
<proteinExistence type="predicted"/>
<dbReference type="Pfam" id="PF02627">
    <property type="entry name" value="CMD"/>
    <property type="match status" value="1"/>
</dbReference>
<feature type="domain" description="Carboxymuconolactone decarboxylase-like" evidence="1">
    <location>
        <begin position="42"/>
        <end position="102"/>
    </location>
</feature>